<dbReference type="KEGG" id="acob:P0Y56_16015"/>
<dbReference type="Proteomes" id="UP001218362">
    <property type="component" value="Chromosome"/>
</dbReference>
<gene>
    <name evidence="1" type="ORF">P0Y56_16015</name>
</gene>
<evidence type="ECO:0000313" key="2">
    <source>
        <dbReference type="Proteomes" id="UP001218362"/>
    </source>
</evidence>
<reference evidence="1" key="1">
    <citation type="submission" date="2023-03" db="EMBL/GenBank/DDBJ databases">
        <title>Andean soil-derived lignocellulolytic bacterial consortium as a source of novel taxa and putative plastic-active enzymes.</title>
        <authorList>
            <person name="Diaz-Garcia L."/>
            <person name="Chuvochina M."/>
            <person name="Feuerriegel G."/>
            <person name="Bunk B."/>
            <person name="Sproer C."/>
            <person name="Streit W.R."/>
            <person name="Rodriguez L.M."/>
            <person name="Overmann J."/>
            <person name="Jimenez D.J."/>
        </authorList>
    </citation>
    <scope>NUCLEOTIDE SEQUENCE</scope>
    <source>
        <strain evidence="1">MAG 26</strain>
    </source>
</reference>
<accession>A0AAJ6BMW9</accession>
<dbReference type="AlphaFoldDB" id="A0AAJ6BMW9"/>
<sequence length="121" mass="13137">MKPSALIFVASLAVLSGCRSSGLPNAPLFDGVDGMNYARGTQIMQDRLQSHFPVGSSDRKLATYLEQQGLRIEHSSPSDEHIASLKYGGPICGSQVRVQWVADNDHVIRSMDVIYTDTGCP</sequence>
<protein>
    <recommendedName>
        <fullName evidence="3">Lipoprotein</fullName>
    </recommendedName>
</protein>
<dbReference type="PROSITE" id="PS51257">
    <property type="entry name" value="PROKAR_LIPOPROTEIN"/>
    <property type="match status" value="1"/>
</dbReference>
<organism evidence="1 2">
    <name type="scientific">Candidatus Andeanibacterium colombiense</name>
    <dbReference type="NCBI Taxonomy" id="3121345"/>
    <lineage>
        <taxon>Bacteria</taxon>
        <taxon>Pseudomonadati</taxon>
        <taxon>Pseudomonadota</taxon>
        <taxon>Alphaproteobacteria</taxon>
        <taxon>Sphingomonadales</taxon>
        <taxon>Sphingomonadaceae</taxon>
        <taxon>Candidatus Andeanibacterium</taxon>
    </lineage>
</organism>
<name>A0AAJ6BMW9_9SPHN</name>
<dbReference type="EMBL" id="CP119316">
    <property type="protein sequence ID" value="WEK46492.1"/>
    <property type="molecule type" value="Genomic_DNA"/>
</dbReference>
<evidence type="ECO:0000313" key="1">
    <source>
        <dbReference type="EMBL" id="WEK46492.1"/>
    </source>
</evidence>
<proteinExistence type="predicted"/>
<evidence type="ECO:0008006" key="3">
    <source>
        <dbReference type="Google" id="ProtNLM"/>
    </source>
</evidence>